<proteinExistence type="inferred from homology"/>
<comment type="similarity">
    <text evidence="2">Belongs to the methyl-accepting chemotaxis (MCP) protein family.</text>
</comment>
<evidence type="ECO:0000256" key="1">
    <source>
        <dbReference type="ARBA" id="ARBA00023224"/>
    </source>
</evidence>
<dbReference type="Pfam" id="PF00015">
    <property type="entry name" value="MCPsignal"/>
    <property type="match status" value="1"/>
</dbReference>
<dbReference type="Pfam" id="PF12729">
    <property type="entry name" value="4HB_MCP_1"/>
    <property type="match status" value="1"/>
</dbReference>
<dbReference type="SMART" id="SM00304">
    <property type="entry name" value="HAMP"/>
    <property type="match status" value="1"/>
</dbReference>
<dbReference type="CDD" id="cd06225">
    <property type="entry name" value="HAMP"/>
    <property type="match status" value="1"/>
</dbReference>
<dbReference type="CDD" id="cd11386">
    <property type="entry name" value="MCP_signal"/>
    <property type="match status" value="1"/>
</dbReference>
<dbReference type="PANTHER" id="PTHR32089:SF112">
    <property type="entry name" value="LYSOZYME-LIKE PROTEIN-RELATED"/>
    <property type="match status" value="1"/>
</dbReference>
<evidence type="ECO:0000256" key="4">
    <source>
        <dbReference type="SAM" id="Phobius"/>
    </source>
</evidence>
<dbReference type="SMART" id="SM00283">
    <property type="entry name" value="MA"/>
    <property type="match status" value="1"/>
</dbReference>
<accession>U4R6M8</accession>
<dbReference type="OrthoDB" id="597657at2"/>
<dbReference type="InterPro" id="IPR024478">
    <property type="entry name" value="HlyB_4HB_MCP"/>
</dbReference>
<dbReference type="GO" id="GO:0004888">
    <property type="term" value="F:transmembrane signaling receptor activity"/>
    <property type="evidence" value="ECO:0007669"/>
    <property type="project" value="InterPro"/>
</dbReference>
<feature type="domain" description="Methyl-accepting transducer" evidence="5">
    <location>
        <begin position="282"/>
        <end position="518"/>
    </location>
</feature>
<keyword evidence="4" id="KW-0812">Transmembrane</keyword>
<dbReference type="STRING" id="1330534.L323_00105"/>
<dbReference type="PANTHER" id="PTHR32089">
    <property type="entry name" value="METHYL-ACCEPTING CHEMOTAXIS PROTEIN MCPB"/>
    <property type="match status" value="1"/>
</dbReference>
<dbReference type="AlphaFoldDB" id="U4R6M8"/>
<dbReference type="SUPFAM" id="SSF58104">
    <property type="entry name" value="Methyl-accepting chemotaxis protein (MCP) signaling domain"/>
    <property type="match status" value="1"/>
</dbReference>
<dbReference type="GO" id="GO:0007165">
    <property type="term" value="P:signal transduction"/>
    <property type="evidence" value="ECO:0007669"/>
    <property type="project" value="UniProtKB-KW"/>
</dbReference>
<dbReference type="GO" id="GO:0016020">
    <property type="term" value="C:membrane"/>
    <property type="evidence" value="ECO:0007669"/>
    <property type="project" value="InterPro"/>
</dbReference>
<evidence type="ECO:0000256" key="3">
    <source>
        <dbReference type="PROSITE-ProRule" id="PRU00284"/>
    </source>
</evidence>
<dbReference type="Gene3D" id="1.10.287.950">
    <property type="entry name" value="Methyl-accepting chemotaxis protein"/>
    <property type="match status" value="1"/>
</dbReference>
<comment type="caution">
    <text evidence="7">The sequence shown here is derived from an EMBL/GenBank/DDBJ whole genome shotgun (WGS) entry which is preliminary data.</text>
</comment>
<feature type="domain" description="HAMP" evidence="6">
    <location>
        <begin position="209"/>
        <end position="263"/>
    </location>
</feature>
<dbReference type="Gene3D" id="6.10.340.10">
    <property type="match status" value="1"/>
</dbReference>
<evidence type="ECO:0000259" key="6">
    <source>
        <dbReference type="PROSITE" id="PS50885"/>
    </source>
</evidence>
<dbReference type="InterPro" id="IPR004089">
    <property type="entry name" value="MCPsignal_dom"/>
</dbReference>
<evidence type="ECO:0000256" key="2">
    <source>
        <dbReference type="ARBA" id="ARBA00029447"/>
    </source>
</evidence>
<keyword evidence="4" id="KW-1133">Transmembrane helix</keyword>
<evidence type="ECO:0000259" key="5">
    <source>
        <dbReference type="PROSITE" id="PS50111"/>
    </source>
</evidence>
<dbReference type="PROSITE" id="PS50885">
    <property type="entry name" value="HAMP"/>
    <property type="match status" value="1"/>
</dbReference>
<keyword evidence="1 3" id="KW-0807">Transducer</keyword>
<dbReference type="InterPro" id="IPR003660">
    <property type="entry name" value="HAMP_dom"/>
</dbReference>
<protein>
    <recommendedName>
        <fullName evidence="9">Methyl-accepting chemotaxis protein</fullName>
    </recommendedName>
</protein>
<gene>
    <name evidence="7" type="ORF">L323_00105</name>
</gene>
<evidence type="ECO:0000313" key="8">
    <source>
        <dbReference type="Proteomes" id="UP000016860"/>
    </source>
</evidence>
<evidence type="ECO:0008006" key="9">
    <source>
        <dbReference type="Google" id="ProtNLM"/>
    </source>
</evidence>
<keyword evidence="4" id="KW-0472">Membrane</keyword>
<name>U4R6M8_9FIRM</name>
<dbReference type="PROSITE" id="PS50111">
    <property type="entry name" value="CHEMOTAXIS_TRANSDUC_2"/>
    <property type="match status" value="1"/>
</dbReference>
<dbReference type="Pfam" id="PF00672">
    <property type="entry name" value="HAMP"/>
    <property type="match status" value="1"/>
</dbReference>
<dbReference type="InterPro" id="IPR004090">
    <property type="entry name" value="Chemotax_Me-accpt_rcpt"/>
</dbReference>
<dbReference type="PRINTS" id="PR00260">
    <property type="entry name" value="CHEMTRNSDUCR"/>
</dbReference>
<reference evidence="7 8" key="1">
    <citation type="journal article" date="2013" name="Genome Announc.">
        <title>Draft Genome Sequence of the Cellulolytic Bacterium Clostridium papyrosolvens C7 (ATCC 700395).</title>
        <authorList>
            <person name="Zepeda V."/>
            <person name="Dassa B."/>
            <person name="Borovok I."/>
            <person name="Lamed R."/>
            <person name="Bayer E.A."/>
            <person name="Cate J.H."/>
        </authorList>
    </citation>
    <scope>NUCLEOTIDE SEQUENCE [LARGE SCALE GENOMIC DNA]</scope>
    <source>
        <strain evidence="7 8">C7</strain>
    </source>
</reference>
<dbReference type="EMBL" id="ATAY01000004">
    <property type="protein sequence ID" value="EPR14479.1"/>
    <property type="molecule type" value="Genomic_DNA"/>
</dbReference>
<feature type="transmembrane region" description="Helical" evidence="4">
    <location>
        <begin position="12"/>
        <end position="33"/>
    </location>
</feature>
<evidence type="ECO:0000313" key="7">
    <source>
        <dbReference type="EMBL" id="EPR14479.1"/>
    </source>
</evidence>
<feature type="transmembrane region" description="Helical" evidence="4">
    <location>
        <begin position="187"/>
        <end position="209"/>
    </location>
</feature>
<sequence>MLNKVKIGLRLSLGYVVIILISVTLVILSLMALQRMDELSDKIYFNSFAARVATLEAEGNIFAINRSMKDVVLSDNTEQLETAINDIDKYTGEIKQNFEDLQKAFTGDKSLVDGLVKSFNEWTAIRDEIIKLTKEGDKDQAVENSRTNSEEQIKKIEDYVHNLTEVTKHDAESFNNEISYTNQASRIFIFILLAASIVVSILVAIFLTLSITKPINLLNGLVNRVADGDLTIEYKKELKGRDEITKLAVSFKTMLNNLKMLVSQASESATTIASSSQQLMAGTQTATTASEEIANSVQEVAAGAENQNNRLKDVAHTMSEFSKGAEQTAVNMQDIASEVSNVNKLSDNGKRDLDLIISQMNVINKTSQESVDSVKNLEEKSKSIQGIIEVITNISAQTNLLALNAAIEAARAGEQGKGFAVVADEIRKLAEQSGNSTKDISAIIIEIQQDILNVIKAIEEEEKDIEAGLERVSLANHSFDRILAGISEISNRVQDVSAVAQQMSAGTEQIVNSINSISDISGENAAISEEVTASVEEQTSTMEEITASAESLAELSGSLLQTVSKFKMK</sequence>
<dbReference type="GO" id="GO:0006935">
    <property type="term" value="P:chemotaxis"/>
    <property type="evidence" value="ECO:0007669"/>
    <property type="project" value="InterPro"/>
</dbReference>
<dbReference type="Proteomes" id="UP000016860">
    <property type="component" value="Unassembled WGS sequence"/>
</dbReference>
<dbReference type="PATRIC" id="fig|1330534.3.peg.21"/>
<organism evidence="7 8">
    <name type="scientific">Ruminiclostridium papyrosolvens C7</name>
    <dbReference type="NCBI Taxonomy" id="1330534"/>
    <lineage>
        <taxon>Bacteria</taxon>
        <taxon>Bacillati</taxon>
        <taxon>Bacillota</taxon>
        <taxon>Clostridia</taxon>
        <taxon>Eubacteriales</taxon>
        <taxon>Oscillospiraceae</taxon>
        <taxon>Ruminiclostridium</taxon>
    </lineage>
</organism>
<dbReference type="RefSeq" id="WP_020813693.1">
    <property type="nucleotide sequence ID" value="NZ_ATAY01000004.1"/>
</dbReference>